<dbReference type="EMBL" id="CP017242">
    <property type="protein sequence ID" value="APO77165.1"/>
    <property type="molecule type" value="Genomic_DNA"/>
</dbReference>
<gene>
    <name evidence="1" type="ORF">AM571_PA00282</name>
</gene>
<sequence length="261" mass="29475">MGSKAVQSAIHYTLIHWQIRVFSPAHLIASPIMPVIPINEGKYKAALAELGVDGLWIETMPPSLAKAFAAATYLFLMADYHRPLREEDKPLYRRSRSYYPIQNVPNFSMVFVEACDIVGTPLNIVDADAPPIIGCHEMPTNWFEEGKPITGNNRTTKEKWEEEWKNRGFTNGSTEHLVVLLCFEGIDTALINSVKAMQGVVIVVQDEAGKPNDPLIDPGNYDLLVTSERLPENLLSLMTLRYWYHQWWPAYVTDNKGAITD</sequence>
<evidence type="ECO:0000313" key="2">
    <source>
        <dbReference type="Proteomes" id="UP000185109"/>
    </source>
</evidence>
<proteinExistence type="predicted"/>
<organism evidence="1 2">
    <name type="scientific">Rhizobium etli 8C-3</name>
    <dbReference type="NCBI Taxonomy" id="538025"/>
    <lineage>
        <taxon>Bacteria</taxon>
        <taxon>Pseudomonadati</taxon>
        <taxon>Pseudomonadota</taxon>
        <taxon>Alphaproteobacteria</taxon>
        <taxon>Hyphomicrobiales</taxon>
        <taxon>Rhizobiaceae</taxon>
        <taxon>Rhizobium/Agrobacterium group</taxon>
        <taxon>Rhizobium</taxon>
    </lineage>
</organism>
<keyword evidence="1" id="KW-0614">Plasmid</keyword>
<dbReference type="AlphaFoldDB" id="A0A1L5PAG4"/>
<reference evidence="1 2" key="1">
    <citation type="submission" date="2016-09" db="EMBL/GenBank/DDBJ databases">
        <title>The complete genome sequences of Rhizobium gallicum, symbiovars gallicum and phaseoli, symbionts associated to common bean (Phaseolus vulgaris).</title>
        <authorList>
            <person name="Bustos P."/>
            <person name="Santamaria R.I."/>
            <person name="Perez-Carrascal O.M."/>
            <person name="Juarez S."/>
            <person name="Lozano L."/>
            <person name="Martinez-Flores I."/>
            <person name="Martinez-Romero E."/>
            <person name="Cevallos M."/>
            <person name="Romero D."/>
            <person name="Davila G."/>
            <person name="Gonzalez V."/>
        </authorList>
    </citation>
    <scope>NUCLEOTIDE SEQUENCE [LARGE SCALE GENOMIC DNA]</scope>
    <source>
        <strain evidence="1 2">8C-3</strain>
        <plasmid evidence="2">Plasmid prsp8c3a</plasmid>
    </source>
</reference>
<dbReference type="Proteomes" id="UP000185109">
    <property type="component" value="Plasmid pRsp8C3a"/>
</dbReference>
<geneLocation type="plasmid" evidence="2">
    <name>prsp8c3a</name>
</geneLocation>
<evidence type="ECO:0000313" key="1">
    <source>
        <dbReference type="EMBL" id="APO77165.1"/>
    </source>
</evidence>
<name>A0A1L5PAG4_RHIET</name>
<protein>
    <submittedName>
        <fullName evidence="1">Uncharacterized protein</fullName>
    </submittedName>
</protein>
<accession>A0A1L5PAG4</accession>